<keyword evidence="3" id="KW-1185">Reference proteome</keyword>
<proteinExistence type="predicted"/>
<feature type="region of interest" description="Disordered" evidence="1">
    <location>
        <begin position="27"/>
        <end position="51"/>
    </location>
</feature>
<organism evidence="2 3">
    <name type="scientific">Zopfia rhizophila CBS 207.26</name>
    <dbReference type="NCBI Taxonomy" id="1314779"/>
    <lineage>
        <taxon>Eukaryota</taxon>
        <taxon>Fungi</taxon>
        <taxon>Dikarya</taxon>
        <taxon>Ascomycota</taxon>
        <taxon>Pezizomycotina</taxon>
        <taxon>Dothideomycetes</taxon>
        <taxon>Dothideomycetes incertae sedis</taxon>
        <taxon>Zopfiaceae</taxon>
        <taxon>Zopfia</taxon>
    </lineage>
</organism>
<accession>A0A6A6EAI3</accession>
<protein>
    <submittedName>
        <fullName evidence="2">Uncharacterized protein</fullName>
    </submittedName>
</protein>
<dbReference type="Proteomes" id="UP000800200">
    <property type="component" value="Unassembled WGS sequence"/>
</dbReference>
<dbReference type="EMBL" id="ML994625">
    <property type="protein sequence ID" value="KAF2188065.1"/>
    <property type="molecule type" value="Genomic_DNA"/>
</dbReference>
<evidence type="ECO:0000313" key="3">
    <source>
        <dbReference type="Proteomes" id="UP000800200"/>
    </source>
</evidence>
<feature type="compositionally biased region" description="Acidic residues" evidence="1">
    <location>
        <begin position="27"/>
        <end position="43"/>
    </location>
</feature>
<gene>
    <name evidence="2" type="ORF">K469DRAFT_704346</name>
</gene>
<evidence type="ECO:0000313" key="2">
    <source>
        <dbReference type="EMBL" id="KAF2188065.1"/>
    </source>
</evidence>
<sequence length="51" mass="5985">MLVYLFMYLRIRDQIDGRDPQYFDDDEVEEEEGEVLEGDDDGDISQIVEGL</sequence>
<evidence type="ECO:0000256" key="1">
    <source>
        <dbReference type="SAM" id="MobiDB-lite"/>
    </source>
</evidence>
<reference evidence="2" key="1">
    <citation type="journal article" date="2020" name="Stud. Mycol.">
        <title>101 Dothideomycetes genomes: a test case for predicting lifestyles and emergence of pathogens.</title>
        <authorList>
            <person name="Haridas S."/>
            <person name="Albert R."/>
            <person name="Binder M."/>
            <person name="Bloem J."/>
            <person name="Labutti K."/>
            <person name="Salamov A."/>
            <person name="Andreopoulos B."/>
            <person name="Baker S."/>
            <person name="Barry K."/>
            <person name="Bills G."/>
            <person name="Bluhm B."/>
            <person name="Cannon C."/>
            <person name="Castanera R."/>
            <person name="Culley D."/>
            <person name="Daum C."/>
            <person name="Ezra D."/>
            <person name="Gonzalez J."/>
            <person name="Henrissat B."/>
            <person name="Kuo A."/>
            <person name="Liang C."/>
            <person name="Lipzen A."/>
            <person name="Lutzoni F."/>
            <person name="Magnuson J."/>
            <person name="Mondo S."/>
            <person name="Nolan M."/>
            <person name="Ohm R."/>
            <person name="Pangilinan J."/>
            <person name="Park H.-J."/>
            <person name="Ramirez L."/>
            <person name="Alfaro M."/>
            <person name="Sun H."/>
            <person name="Tritt A."/>
            <person name="Yoshinaga Y."/>
            <person name="Zwiers L.-H."/>
            <person name="Turgeon B."/>
            <person name="Goodwin S."/>
            <person name="Spatafora J."/>
            <person name="Crous P."/>
            <person name="Grigoriev I."/>
        </authorList>
    </citation>
    <scope>NUCLEOTIDE SEQUENCE</scope>
    <source>
        <strain evidence="2">CBS 207.26</strain>
    </source>
</reference>
<dbReference type="AlphaFoldDB" id="A0A6A6EAI3"/>
<name>A0A6A6EAI3_9PEZI</name>